<dbReference type="GO" id="GO:0005886">
    <property type="term" value="C:plasma membrane"/>
    <property type="evidence" value="ECO:0007669"/>
    <property type="project" value="UniProtKB-SubCell"/>
</dbReference>
<evidence type="ECO:0000256" key="2">
    <source>
        <dbReference type="ARBA" id="ARBA00022475"/>
    </source>
</evidence>
<organism evidence="7 8">
    <name type="scientific">Fimbriimonas ginsengisoli Gsoil 348</name>
    <dbReference type="NCBI Taxonomy" id="661478"/>
    <lineage>
        <taxon>Bacteria</taxon>
        <taxon>Bacillati</taxon>
        <taxon>Armatimonadota</taxon>
        <taxon>Fimbriimonadia</taxon>
        <taxon>Fimbriimonadales</taxon>
        <taxon>Fimbriimonadaceae</taxon>
        <taxon>Fimbriimonas</taxon>
    </lineage>
</organism>
<dbReference type="eggNOG" id="COG4603">
    <property type="taxonomic scope" value="Bacteria"/>
</dbReference>
<feature type="transmembrane region" description="Helical" evidence="6">
    <location>
        <begin position="279"/>
        <end position="298"/>
    </location>
</feature>
<feature type="transmembrane region" description="Helical" evidence="6">
    <location>
        <begin position="44"/>
        <end position="61"/>
    </location>
</feature>
<evidence type="ECO:0000313" key="8">
    <source>
        <dbReference type="Proteomes" id="UP000027982"/>
    </source>
</evidence>
<evidence type="ECO:0000256" key="4">
    <source>
        <dbReference type="ARBA" id="ARBA00022989"/>
    </source>
</evidence>
<feature type="transmembrane region" description="Helical" evidence="6">
    <location>
        <begin position="101"/>
        <end position="120"/>
    </location>
</feature>
<dbReference type="EMBL" id="CP007139">
    <property type="protein sequence ID" value="AIE87641.1"/>
    <property type="molecule type" value="Genomic_DNA"/>
</dbReference>
<proteinExistence type="predicted"/>
<protein>
    <submittedName>
        <fullName evidence="7">ABC transporter, permease protein</fullName>
    </submittedName>
</protein>
<feature type="transmembrane region" description="Helical" evidence="6">
    <location>
        <begin position="234"/>
        <end position="259"/>
    </location>
</feature>
<dbReference type="HOGENOM" id="CLU_040769_0_2_0"/>
<dbReference type="Pfam" id="PF02653">
    <property type="entry name" value="BPD_transp_2"/>
    <property type="match status" value="1"/>
</dbReference>
<keyword evidence="5 6" id="KW-0472">Membrane</keyword>
<feature type="transmembrane region" description="Helical" evidence="6">
    <location>
        <begin position="201"/>
        <end position="222"/>
    </location>
</feature>
<feature type="transmembrane region" description="Helical" evidence="6">
    <location>
        <begin position="20"/>
        <end position="38"/>
    </location>
</feature>
<sequence length="308" mass="32312">MSHGAFGDKFGWSRTAVKSIPLLLTGLGMVVAWRAGMYNIGGEGQFVVGGVLGCVVAKAMLKAASLPPFLVTIGILAGCAVGGAVWAYLAGWLYVKRGVEVVISTILLNFVALQLLGWAVSGPLQEGKGQLPLTDLLPDAVMLPRFDRQTDLHAGVFLAIVMAFIVWGFLYFTKAGFRLRVVGDNAQVARANRIDAKRMQLVAMLISGALCGLAGGVEYTGTAGQLGSGFSQQWGFIGIPVALLGGLHPLLVMLSAGYFGALFAGSENLARFTPAGTTLIYVIQAAAVLGFVGVRALMRRKPLPTEAA</sequence>
<keyword evidence="3 6" id="KW-0812">Transmembrane</keyword>
<comment type="subcellular location">
    <subcellularLocation>
        <location evidence="1">Cell membrane</location>
        <topology evidence="1">Multi-pass membrane protein</topology>
    </subcellularLocation>
</comment>
<feature type="transmembrane region" description="Helical" evidence="6">
    <location>
        <begin position="152"/>
        <end position="172"/>
    </location>
</feature>
<evidence type="ECO:0000256" key="6">
    <source>
        <dbReference type="SAM" id="Phobius"/>
    </source>
</evidence>
<dbReference type="Proteomes" id="UP000027982">
    <property type="component" value="Chromosome"/>
</dbReference>
<keyword evidence="8" id="KW-1185">Reference proteome</keyword>
<keyword evidence="4 6" id="KW-1133">Transmembrane helix</keyword>
<dbReference type="KEGG" id="fgi:OP10G_4273"/>
<evidence type="ECO:0000313" key="7">
    <source>
        <dbReference type="EMBL" id="AIE87641.1"/>
    </source>
</evidence>
<evidence type="ECO:0000256" key="3">
    <source>
        <dbReference type="ARBA" id="ARBA00022692"/>
    </source>
</evidence>
<name>A0A068NW25_FIMGI</name>
<dbReference type="STRING" id="661478.OP10G_4273"/>
<dbReference type="CDD" id="cd06580">
    <property type="entry name" value="TM_PBP1_transp_TpRbsC_like"/>
    <property type="match status" value="1"/>
</dbReference>
<gene>
    <name evidence="7" type="ORF">OP10G_4273</name>
</gene>
<dbReference type="PANTHER" id="PTHR47089">
    <property type="entry name" value="ABC TRANSPORTER, PERMEASE PROTEIN"/>
    <property type="match status" value="1"/>
</dbReference>
<accession>A0A068NW25</accession>
<evidence type="ECO:0000256" key="5">
    <source>
        <dbReference type="ARBA" id="ARBA00023136"/>
    </source>
</evidence>
<feature type="transmembrane region" description="Helical" evidence="6">
    <location>
        <begin position="68"/>
        <end position="89"/>
    </location>
</feature>
<dbReference type="PANTHER" id="PTHR47089:SF1">
    <property type="entry name" value="GUANOSINE ABC TRANSPORTER PERMEASE PROTEIN NUPP"/>
    <property type="match status" value="1"/>
</dbReference>
<reference evidence="7 8" key="1">
    <citation type="journal article" date="2014" name="PLoS ONE">
        <title>The first complete genome sequence of the class fimbriimonadia in the phylum armatimonadetes.</title>
        <authorList>
            <person name="Hu Z.Y."/>
            <person name="Wang Y.Z."/>
            <person name="Im W.T."/>
            <person name="Wang S.Y."/>
            <person name="Zhao G.P."/>
            <person name="Zheng H.J."/>
            <person name="Quan Z.X."/>
        </authorList>
    </citation>
    <scope>NUCLEOTIDE SEQUENCE [LARGE SCALE GENOMIC DNA]</scope>
    <source>
        <strain evidence="7">Gsoil 348</strain>
    </source>
</reference>
<keyword evidence="2" id="KW-1003">Cell membrane</keyword>
<evidence type="ECO:0000256" key="1">
    <source>
        <dbReference type="ARBA" id="ARBA00004651"/>
    </source>
</evidence>
<dbReference type="InterPro" id="IPR001851">
    <property type="entry name" value="ABC_transp_permease"/>
</dbReference>
<dbReference type="AlphaFoldDB" id="A0A068NW25"/>
<dbReference type="GO" id="GO:0022857">
    <property type="term" value="F:transmembrane transporter activity"/>
    <property type="evidence" value="ECO:0007669"/>
    <property type="project" value="InterPro"/>
</dbReference>